<accession>A0AA36I0Q9</accession>
<dbReference type="Proteomes" id="UP001178507">
    <property type="component" value="Unassembled WGS sequence"/>
</dbReference>
<gene>
    <name evidence="1" type="ORF">EVOR1521_LOCUS7222</name>
</gene>
<protein>
    <submittedName>
        <fullName evidence="1">Uncharacterized protein</fullName>
    </submittedName>
</protein>
<dbReference type="EMBL" id="CAUJNA010000570">
    <property type="protein sequence ID" value="CAJ1378814.1"/>
    <property type="molecule type" value="Genomic_DNA"/>
</dbReference>
<sequence length="184" mass="19260">MARLRASSRLLPGALGAALLAGLAASAFLQVGRSSASPGIGRREVLSLLAVAPALSKPDVASAAPLAGEYDDPDYPGCKRRILTLNNGEVQVNMKDPDRGRSCKGKQQVKFVLPGKSSGDQVTIDFSDRGGPSNVVAKFDGTNLVFSDGTSWTRKGDLPQFKKKGKGGVVGTRLNGVQFTESDD</sequence>
<evidence type="ECO:0000313" key="2">
    <source>
        <dbReference type="Proteomes" id="UP001178507"/>
    </source>
</evidence>
<comment type="caution">
    <text evidence="1">The sequence shown here is derived from an EMBL/GenBank/DDBJ whole genome shotgun (WGS) entry which is preliminary data.</text>
</comment>
<organism evidence="1 2">
    <name type="scientific">Effrenium voratum</name>
    <dbReference type="NCBI Taxonomy" id="2562239"/>
    <lineage>
        <taxon>Eukaryota</taxon>
        <taxon>Sar</taxon>
        <taxon>Alveolata</taxon>
        <taxon>Dinophyceae</taxon>
        <taxon>Suessiales</taxon>
        <taxon>Symbiodiniaceae</taxon>
        <taxon>Effrenium</taxon>
    </lineage>
</organism>
<proteinExistence type="predicted"/>
<name>A0AA36I0Q9_9DINO</name>
<reference evidence="1" key="1">
    <citation type="submission" date="2023-08" db="EMBL/GenBank/DDBJ databases">
        <authorList>
            <person name="Chen Y."/>
            <person name="Shah S."/>
            <person name="Dougan E. K."/>
            <person name="Thang M."/>
            <person name="Chan C."/>
        </authorList>
    </citation>
    <scope>NUCLEOTIDE SEQUENCE</scope>
</reference>
<evidence type="ECO:0000313" key="1">
    <source>
        <dbReference type="EMBL" id="CAJ1378814.1"/>
    </source>
</evidence>
<keyword evidence="2" id="KW-1185">Reference proteome</keyword>
<dbReference type="AlphaFoldDB" id="A0AA36I0Q9"/>